<dbReference type="Proteomes" id="UP000202254">
    <property type="component" value="Segment"/>
</dbReference>
<dbReference type="KEGG" id="vg:29079466"/>
<keyword evidence="2" id="KW-1185">Reference proteome</keyword>
<organism evidence="1 2">
    <name type="scientific">Escherichia phage vB_EcoS_NBD2</name>
    <dbReference type="NCBI Taxonomy" id="1852563"/>
    <lineage>
        <taxon>Viruses</taxon>
        <taxon>Duplodnaviria</taxon>
        <taxon>Heunggongvirae</taxon>
        <taxon>Uroviricota</taxon>
        <taxon>Caudoviricetes</taxon>
        <taxon>Drexlerviridae</taxon>
        <taxon>Vilniusvirus</taxon>
        <taxon>Vilniusvirus NBD2</taxon>
    </lineage>
</organism>
<reference evidence="1 2" key="1">
    <citation type="submission" date="2016-04" db="EMBL/GenBank/DDBJ databases">
        <title>Complete Genome of E. coli phage vB_EcoS_NBD2.</title>
        <authorList>
            <person name="Truncaite L."/>
            <person name="Kaliniene L."/>
            <person name="Zajanckauskaite A."/>
            <person name="Meskys R."/>
        </authorList>
    </citation>
    <scope>NUCLEOTIDE SEQUENCE [LARGE SCALE GENOMIC DNA]</scope>
</reference>
<evidence type="ECO:0000313" key="2">
    <source>
        <dbReference type="Proteomes" id="UP000202254"/>
    </source>
</evidence>
<dbReference type="OrthoDB" id="14789at10239"/>
<sequence>MIDYNEVQRLTDQGIEAFSGGGSFEIIITGAGKKIVNGEEVVIPEVRGTVYGAVRAISQRYVDGETILQGDKRAFFSNVTPIENGMIIILEGKHWRVIDNRPVNPTQGHVIAYRPILRKVASHG</sequence>
<protein>
    <submittedName>
        <fullName evidence="1">Putative virion structural protein</fullName>
    </submittedName>
</protein>
<gene>
    <name evidence="1" type="ORF">NBD2_36</name>
</gene>
<name>A0A192Y8D1_9CAUD</name>
<dbReference type="RefSeq" id="YP_009284660.1">
    <property type="nucleotide sequence ID" value="NC_031050.1"/>
</dbReference>
<accession>A0A192Y8D1</accession>
<evidence type="ECO:0000313" key="1">
    <source>
        <dbReference type="EMBL" id="ANM45878.1"/>
    </source>
</evidence>
<proteinExistence type="predicted"/>
<dbReference type="EMBL" id="KX130668">
    <property type="protein sequence ID" value="ANM45878.1"/>
    <property type="molecule type" value="Genomic_DNA"/>
</dbReference>
<dbReference type="GeneID" id="29079466"/>